<evidence type="ECO:0000256" key="2">
    <source>
        <dbReference type="ARBA" id="ARBA00023145"/>
    </source>
</evidence>
<dbReference type="OrthoDB" id="9802030at2"/>
<organism evidence="5 6">
    <name type="scientific">Pseudoalteromonas rubra</name>
    <dbReference type="NCBI Taxonomy" id="43658"/>
    <lineage>
        <taxon>Bacteria</taxon>
        <taxon>Pseudomonadati</taxon>
        <taxon>Pseudomonadota</taxon>
        <taxon>Gammaproteobacteria</taxon>
        <taxon>Alteromonadales</taxon>
        <taxon>Pseudoalteromonadaceae</taxon>
        <taxon>Pseudoalteromonas</taxon>
    </lineage>
</organism>
<proteinExistence type="predicted"/>
<dbReference type="PANTHER" id="PTHR10067">
    <property type="entry name" value="PHOSPHATIDYLSERINE DECARBOXYLASE"/>
    <property type="match status" value="1"/>
</dbReference>
<dbReference type="GO" id="GO:0008654">
    <property type="term" value="P:phospholipid biosynthetic process"/>
    <property type="evidence" value="ECO:0007669"/>
    <property type="project" value="InterPro"/>
</dbReference>
<keyword evidence="4" id="KW-0670">Pyruvate</keyword>
<evidence type="ECO:0000256" key="4">
    <source>
        <dbReference type="ARBA" id="ARBA00023317"/>
    </source>
</evidence>
<dbReference type="RefSeq" id="WP_046004136.1">
    <property type="nucleotide sequence ID" value="NZ_JXYA01000011.1"/>
</dbReference>
<dbReference type="PATRIC" id="fig|43658.5.peg.1347"/>
<name>A0A0F4QX24_9GAMM</name>
<accession>A0A0F4QX24</accession>
<evidence type="ECO:0008006" key="7">
    <source>
        <dbReference type="Google" id="ProtNLM"/>
    </source>
</evidence>
<protein>
    <recommendedName>
        <fullName evidence="7">Phosphatidylserine decarboxylase</fullName>
    </recommendedName>
</protein>
<keyword evidence="6" id="KW-1185">Reference proteome</keyword>
<dbReference type="EMBL" id="JXYA01000011">
    <property type="protein sequence ID" value="KJZ11142.1"/>
    <property type="molecule type" value="Genomic_DNA"/>
</dbReference>
<evidence type="ECO:0000256" key="1">
    <source>
        <dbReference type="ARBA" id="ARBA00022793"/>
    </source>
</evidence>
<keyword evidence="3" id="KW-0456">Lyase</keyword>
<evidence type="ECO:0000256" key="3">
    <source>
        <dbReference type="ARBA" id="ARBA00023239"/>
    </source>
</evidence>
<dbReference type="Proteomes" id="UP000033452">
    <property type="component" value="Unassembled WGS sequence"/>
</dbReference>
<keyword evidence="1" id="KW-0210">Decarboxylase</keyword>
<sequence>MANSALLDQLDSVLAHYRNTHDDVEDVVWEVMDELKWMLVENDSFRFAVSNALSCAIASSYGWPESPLHTAQHSSSLWIWREKEAVDFFTFFIAFLVNIPTPQSSVLFYLCLYGLFHQNPAASELFCQGEGLQWSHRFIRARGRFMDSSASWSIECQAVWRKAMGEQSWQRFAIPANGFESYNQFFTRELRDPIQPASDEESHYIAPCDGIVNVVNQNLGPFSQLGTKFETSLDVTTLLYGSEHSEAFYGGTATSTVLLPTDYHHIHAPISGTIVESRLVGCDSGVVFGMSGQFERFYNDGNVGGYKTHYGAFGVYHRYYIIIENPVYGKVALIAIGLDDVNSIVFKDHGRTQSLADDPPFPVGSTVQAGQKLACFQYGGSTVLTLFQQGVYPAIRVKQGASLGALSPI</sequence>
<dbReference type="InterPro" id="IPR003817">
    <property type="entry name" value="PS_Dcarbxylase"/>
</dbReference>
<dbReference type="GO" id="GO:0004609">
    <property type="term" value="F:phosphatidylserine decarboxylase activity"/>
    <property type="evidence" value="ECO:0007669"/>
    <property type="project" value="InterPro"/>
</dbReference>
<evidence type="ECO:0000313" key="6">
    <source>
        <dbReference type="Proteomes" id="UP000033452"/>
    </source>
</evidence>
<dbReference type="Pfam" id="PF02666">
    <property type="entry name" value="PS_Dcarbxylase"/>
    <property type="match status" value="1"/>
</dbReference>
<gene>
    <name evidence="5" type="ORF">TW77_06400</name>
</gene>
<keyword evidence="2" id="KW-0865">Zymogen</keyword>
<comment type="caution">
    <text evidence="5">The sequence shown here is derived from an EMBL/GenBank/DDBJ whole genome shotgun (WGS) entry which is preliminary data.</text>
</comment>
<reference evidence="5 6" key="1">
    <citation type="journal article" date="2015" name="BMC Genomics">
        <title>Genome mining reveals unlocked bioactive potential of marine Gram-negative bacteria.</title>
        <authorList>
            <person name="Machado H."/>
            <person name="Sonnenschein E.C."/>
            <person name="Melchiorsen J."/>
            <person name="Gram L."/>
        </authorList>
    </citation>
    <scope>NUCLEOTIDE SEQUENCE [LARGE SCALE GENOMIC DNA]</scope>
    <source>
        <strain evidence="5 6">S2471</strain>
    </source>
</reference>
<evidence type="ECO:0000313" key="5">
    <source>
        <dbReference type="EMBL" id="KJZ11142.1"/>
    </source>
</evidence>
<dbReference type="AlphaFoldDB" id="A0A0F4QX24"/>